<reference evidence="1 2" key="1">
    <citation type="submission" date="2019-03" db="EMBL/GenBank/DDBJ databases">
        <title>Freshwater and sediment microbial communities from various areas in North America, analyzing microbe dynamics in response to fracking.</title>
        <authorList>
            <person name="Lamendella R."/>
        </authorList>
    </citation>
    <scope>NUCLEOTIDE SEQUENCE [LARGE SCALE GENOMIC DNA]</scope>
    <source>
        <strain evidence="1 2">1_TX</strain>
    </source>
</reference>
<name>A0A4R6HGE5_9GAMM</name>
<evidence type="ECO:0000313" key="1">
    <source>
        <dbReference type="EMBL" id="TDO07680.1"/>
    </source>
</evidence>
<dbReference type="AlphaFoldDB" id="A0A4R6HGE5"/>
<evidence type="ECO:0000313" key="2">
    <source>
        <dbReference type="Proteomes" id="UP000295150"/>
    </source>
</evidence>
<accession>A0A4R6HGE5</accession>
<gene>
    <name evidence="1" type="ORF">DFO68_10845</name>
</gene>
<evidence type="ECO:0008006" key="3">
    <source>
        <dbReference type="Google" id="ProtNLM"/>
    </source>
</evidence>
<comment type="caution">
    <text evidence="1">The sequence shown here is derived from an EMBL/GenBank/DDBJ whole genome shotgun (WGS) entry which is preliminary data.</text>
</comment>
<protein>
    <recommendedName>
        <fullName evidence="3">LysR substrate binding domain-containing protein</fullName>
    </recommendedName>
</protein>
<dbReference type="EMBL" id="SNWH01000008">
    <property type="protein sequence ID" value="TDO07680.1"/>
    <property type="molecule type" value="Genomic_DNA"/>
</dbReference>
<dbReference type="Proteomes" id="UP000295150">
    <property type="component" value="Unassembled WGS sequence"/>
</dbReference>
<organism evidence="1 2">
    <name type="scientific">Halomonas ventosae</name>
    <dbReference type="NCBI Taxonomy" id="229007"/>
    <lineage>
        <taxon>Bacteria</taxon>
        <taxon>Pseudomonadati</taxon>
        <taxon>Pseudomonadota</taxon>
        <taxon>Gammaproteobacteria</taxon>
        <taxon>Oceanospirillales</taxon>
        <taxon>Halomonadaceae</taxon>
        <taxon>Halomonas</taxon>
    </lineage>
</organism>
<sequence>MRHSLRLPGRQLETLSLPLSHRYTLESDAVWVAPEEAVRDALDESRLVELVLPLEQQGGSVGLCTNASLAPSLALEGFCETLREVAANLVGGR</sequence>
<dbReference type="SUPFAM" id="SSF53850">
    <property type="entry name" value="Periplasmic binding protein-like II"/>
    <property type="match status" value="1"/>
</dbReference>
<keyword evidence="2" id="KW-1185">Reference proteome</keyword>
<proteinExistence type="predicted"/>